<accession>A0A4C1ZZK9</accession>
<feature type="region of interest" description="Disordered" evidence="1">
    <location>
        <begin position="1"/>
        <end position="26"/>
    </location>
</feature>
<evidence type="ECO:0000313" key="3">
    <source>
        <dbReference type="Proteomes" id="UP000299102"/>
    </source>
</evidence>
<name>A0A4C1ZZK9_EUMVA</name>
<dbReference type="Proteomes" id="UP000299102">
    <property type="component" value="Unassembled WGS sequence"/>
</dbReference>
<gene>
    <name evidence="2" type="ORF">EVAR_99630_1</name>
</gene>
<sequence>MHECETKEQSNRIGDDRSIPEERRISPKDVIPVESDRVNFIGATLRAVTTKCSPFSTRSEIRSESSSHSKFSPASGRYNTGYAWV</sequence>
<keyword evidence="3" id="KW-1185">Reference proteome</keyword>
<dbReference type="AlphaFoldDB" id="A0A4C1ZZK9"/>
<comment type="caution">
    <text evidence="2">The sequence shown here is derived from an EMBL/GenBank/DDBJ whole genome shotgun (WGS) entry which is preliminary data.</text>
</comment>
<evidence type="ECO:0000313" key="2">
    <source>
        <dbReference type="EMBL" id="GBP92454.1"/>
    </source>
</evidence>
<protein>
    <submittedName>
        <fullName evidence="2">Uncharacterized protein</fullName>
    </submittedName>
</protein>
<evidence type="ECO:0000256" key="1">
    <source>
        <dbReference type="SAM" id="MobiDB-lite"/>
    </source>
</evidence>
<organism evidence="2 3">
    <name type="scientific">Eumeta variegata</name>
    <name type="common">Bagworm moth</name>
    <name type="synonym">Eumeta japonica</name>
    <dbReference type="NCBI Taxonomy" id="151549"/>
    <lineage>
        <taxon>Eukaryota</taxon>
        <taxon>Metazoa</taxon>
        <taxon>Ecdysozoa</taxon>
        <taxon>Arthropoda</taxon>
        <taxon>Hexapoda</taxon>
        <taxon>Insecta</taxon>
        <taxon>Pterygota</taxon>
        <taxon>Neoptera</taxon>
        <taxon>Endopterygota</taxon>
        <taxon>Lepidoptera</taxon>
        <taxon>Glossata</taxon>
        <taxon>Ditrysia</taxon>
        <taxon>Tineoidea</taxon>
        <taxon>Psychidae</taxon>
        <taxon>Oiketicinae</taxon>
        <taxon>Eumeta</taxon>
    </lineage>
</organism>
<proteinExistence type="predicted"/>
<reference evidence="2 3" key="1">
    <citation type="journal article" date="2019" name="Commun. Biol.">
        <title>The bagworm genome reveals a unique fibroin gene that provides high tensile strength.</title>
        <authorList>
            <person name="Kono N."/>
            <person name="Nakamura H."/>
            <person name="Ohtoshi R."/>
            <person name="Tomita M."/>
            <person name="Numata K."/>
            <person name="Arakawa K."/>
        </authorList>
    </citation>
    <scope>NUCLEOTIDE SEQUENCE [LARGE SCALE GENOMIC DNA]</scope>
</reference>
<dbReference type="EMBL" id="BGZK01002275">
    <property type="protein sequence ID" value="GBP92454.1"/>
    <property type="molecule type" value="Genomic_DNA"/>
</dbReference>